<dbReference type="GO" id="GO:0044773">
    <property type="term" value="P:mitotic DNA damage checkpoint signaling"/>
    <property type="evidence" value="ECO:0007669"/>
    <property type="project" value="TreeGrafter"/>
</dbReference>
<dbReference type="PROSITE" id="PS50011">
    <property type="entry name" value="PROTEIN_KINASE_DOM"/>
    <property type="match status" value="1"/>
</dbReference>
<dbReference type="InterPro" id="IPR008271">
    <property type="entry name" value="Ser/Thr_kinase_AS"/>
</dbReference>
<evidence type="ECO:0000259" key="2">
    <source>
        <dbReference type="PROSITE" id="PS50011"/>
    </source>
</evidence>
<dbReference type="PANTHER" id="PTHR44167">
    <property type="entry name" value="OVARIAN-SPECIFIC SERINE/THREONINE-PROTEIN KINASE LOK-RELATED"/>
    <property type="match status" value="1"/>
</dbReference>
<feature type="compositionally biased region" description="Basic residues" evidence="1">
    <location>
        <begin position="613"/>
        <end position="622"/>
    </location>
</feature>
<dbReference type="PANTHER" id="PTHR44167:SF24">
    <property type="entry name" value="SERINE_THREONINE-PROTEIN KINASE CHK2"/>
    <property type="match status" value="1"/>
</dbReference>
<feature type="region of interest" description="Disordered" evidence="1">
    <location>
        <begin position="607"/>
        <end position="643"/>
    </location>
</feature>
<dbReference type="InterPro" id="IPR011009">
    <property type="entry name" value="Kinase-like_dom_sf"/>
</dbReference>
<protein>
    <recommendedName>
        <fullName evidence="2">Protein kinase domain-containing protein</fullName>
    </recommendedName>
</protein>
<dbReference type="AlphaFoldDB" id="A0A7S1CJ69"/>
<dbReference type="InterPro" id="IPR000719">
    <property type="entry name" value="Prot_kinase_dom"/>
</dbReference>
<sequence length="949" mass="99547">MAAAHEEGLTLESSVDAIFRALPADDVAGVTATSNLKTMSQAQFRGLPPYVLHRLFEPEGERGAAVADAILARIALIEDQAEAPFGIDATFVAPRSEEHNDPEFLKQNRIFISMAPSAYAPTSLVMPGIGAPVAADETWTAAVAEGLAKWLRGLTLGGREDEEDTAALEAHLGEYITLATTATASRATVDAAAAREAPAESPVSPAALAKLSRQVSEAIALFDEAACTGGTADHVSIAKVTWGHPTVKQWLGGAAHDEGLAPLASASDAALAAHAAQLACDEARDARQKARATLKADYAAHMLAAYRAFDGWHSGSDTTAGLAETYCSEMLMETYFVAALQDPALRTLAGRKDFQVTRDNEYYLRYKTQFPLVFDVGTAAKPMLVVRQFKPDTCVHQVRAACNLLRLVSDVKSRTANSGAGTAHDVNKCATIVIGFDDVMRQVTKGKASSELAAVPEDRAIRSNAGSGGSSGGDRSGGVRSGGGGGGEGEGESKGATESGSASDSAPYLIDIPITTFDKFGFRVFGVFVSTNREGQKERRVVCVHQSPLPVFRCSADEVHRFVREVITVTWSIRLWIEKTRDTFGQNITDHVAGRLVNTAKRLDVQSSNQRKAAAKKHKVGRKSSASGATTSSGGAASGGVDDGEADRVYDGDMAALTAAGLSRVQTLFMRSQKCYTPRSSSESEAERIVRMYTGTRRDGVQCVAKVVEEPDGSSELDILHDIRDRKVPHVVQVLGSYSILNGTATALLFARAPTTLSSEIAAPVDGERAVQWAQQLLRAVAALHDAGIIHCDIKPGNVLVRDDGDVELADFGSARRVPAASRSHDGGAAGAASARALVEEAFLGDGTPGYMAPERLAALESGGGTVDARVDEYALGVVVGQLAAALSKRSPPSASLSDGGALGRLEALGALLTGPVESRPHARDVLVDEAAWLCEAGDGAAAAASSTS</sequence>
<feature type="compositionally biased region" description="Low complexity" evidence="1">
    <location>
        <begin position="624"/>
        <end position="635"/>
    </location>
</feature>
<reference evidence="3" key="1">
    <citation type="submission" date="2021-01" db="EMBL/GenBank/DDBJ databases">
        <authorList>
            <person name="Corre E."/>
            <person name="Pelletier E."/>
            <person name="Niang G."/>
            <person name="Scheremetjew M."/>
            <person name="Finn R."/>
            <person name="Kale V."/>
            <person name="Holt S."/>
            <person name="Cochrane G."/>
            <person name="Meng A."/>
            <person name="Brown T."/>
            <person name="Cohen L."/>
        </authorList>
    </citation>
    <scope>NUCLEOTIDE SEQUENCE</scope>
    <source>
        <strain evidence="3">Ms1</strain>
    </source>
</reference>
<dbReference type="Pfam" id="PF00069">
    <property type="entry name" value="Pkinase"/>
    <property type="match status" value="1"/>
</dbReference>
<feature type="domain" description="Protein kinase" evidence="2">
    <location>
        <begin position="654"/>
        <end position="949"/>
    </location>
</feature>
<feature type="compositionally biased region" description="Low complexity" evidence="1">
    <location>
        <begin position="494"/>
        <end position="503"/>
    </location>
</feature>
<evidence type="ECO:0000256" key="1">
    <source>
        <dbReference type="SAM" id="MobiDB-lite"/>
    </source>
</evidence>
<organism evidence="3">
    <name type="scientific">Bicosoecida sp. CB-2014</name>
    <dbReference type="NCBI Taxonomy" id="1486930"/>
    <lineage>
        <taxon>Eukaryota</taxon>
        <taxon>Sar</taxon>
        <taxon>Stramenopiles</taxon>
        <taxon>Bigyra</taxon>
        <taxon>Opalozoa</taxon>
        <taxon>Bicosoecida</taxon>
    </lineage>
</organism>
<proteinExistence type="predicted"/>
<dbReference type="GO" id="GO:0005524">
    <property type="term" value="F:ATP binding"/>
    <property type="evidence" value="ECO:0007669"/>
    <property type="project" value="InterPro"/>
</dbReference>
<dbReference type="GO" id="GO:0005634">
    <property type="term" value="C:nucleus"/>
    <property type="evidence" value="ECO:0007669"/>
    <property type="project" value="TreeGrafter"/>
</dbReference>
<feature type="region of interest" description="Disordered" evidence="1">
    <location>
        <begin position="447"/>
        <end position="504"/>
    </location>
</feature>
<name>A0A7S1CJ69_9STRA</name>
<dbReference type="GO" id="GO:0004674">
    <property type="term" value="F:protein serine/threonine kinase activity"/>
    <property type="evidence" value="ECO:0007669"/>
    <property type="project" value="TreeGrafter"/>
</dbReference>
<dbReference type="SUPFAM" id="SSF56112">
    <property type="entry name" value="Protein kinase-like (PK-like)"/>
    <property type="match status" value="1"/>
</dbReference>
<feature type="compositionally biased region" description="Gly residues" evidence="1">
    <location>
        <begin position="466"/>
        <end position="488"/>
    </location>
</feature>
<dbReference type="Gene3D" id="1.10.510.10">
    <property type="entry name" value="Transferase(Phosphotransferase) domain 1"/>
    <property type="match status" value="1"/>
</dbReference>
<dbReference type="SMART" id="SM00220">
    <property type="entry name" value="S_TKc"/>
    <property type="match status" value="1"/>
</dbReference>
<dbReference type="PROSITE" id="PS00108">
    <property type="entry name" value="PROTEIN_KINASE_ST"/>
    <property type="match status" value="1"/>
</dbReference>
<evidence type="ECO:0000313" key="3">
    <source>
        <dbReference type="EMBL" id="CAD8919292.1"/>
    </source>
</evidence>
<accession>A0A7S1CJ69</accession>
<gene>
    <name evidence="3" type="ORF">BSP0115_LOCUS12554</name>
</gene>
<dbReference type="EMBL" id="HBFS01018647">
    <property type="protein sequence ID" value="CAD8919292.1"/>
    <property type="molecule type" value="Transcribed_RNA"/>
</dbReference>